<keyword evidence="3" id="KW-0106">Calcium</keyword>
<dbReference type="OMA" id="LYTTLYF"/>
<dbReference type="PROSITE" id="PS50222">
    <property type="entry name" value="EF_HAND_2"/>
    <property type="match status" value="4"/>
</dbReference>
<dbReference type="Proteomes" id="UP000007797">
    <property type="component" value="Unassembled WGS sequence"/>
</dbReference>
<evidence type="ECO:0000256" key="2">
    <source>
        <dbReference type="ARBA" id="ARBA00022737"/>
    </source>
</evidence>
<dbReference type="GeneID" id="14870694"/>
<dbReference type="PROSITE" id="PS00018">
    <property type="entry name" value="EF_HAND_1"/>
    <property type="match status" value="3"/>
</dbReference>
<feature type="domain" description="EF-hand" evidence="4">
    <location>
        <begin position="9"/>
        <end position="44"/>
    </location>
</feature>
<dbReference type="SMART" id="SM00054">
    <property type="entry name" value="EFh"/>
    <property type="match status" value="4"/>
</dbReference>
<dbReference type="STRING" id="1054147.F4Q1A1"/>
<dbReference type="EMBL" id="GL883018">
    <property type="protein sequence ID" value="EGG18602.1"/>
    <property type="molecule type" value="Genomic_DNA"/>
</dbReference>
<accession>F4Q1A1</accession>
<dbReference type="GO" id="GO:0005509">
    <property type="term" value="F:calcium ion binding"/>
    <property type="evidence" value="ECO:0007669"/>
    <property type="project" value="InterPro"/>
</dbReference>
<dbReference type="InterPro" id="IPR018247">
    <property type="entry name" value="EF_Hand_1_Ca_BS"/>
</dbReference>
<evidence type="ECO:0000259" key="4">
    <source>
        <dbReference type="PROSITE" id="PS50222"/>
    </source>
</evidence>
<dbReference type="PANTHER" id="PTHR45942">
    <property type="entry name" value="PROTEIN PHOSPATASE 3 REGULATORY SUBUNIT B ALPHA ISOFORM TYPE 1"/>
    <property type="match status" value="1"/>
</dbReference>
<proteinExistence type="predicted"/>
<dbReference type="Gene3D" id="1.10.238.10">
    <property type="entry name" value="EF-hand"/>
    <property type="match status" value="2"/>
</dbReference>
<evidence type="ECO:0000313" key="5">
    <source>
        <dbReference type="EMBL" id="EGG18602.1"/>
    </source>
</evidence>
<sequence>MSTPNLTQEQIQKIRVSFTKFDSDGNGTLDKKELRLVLEDTLNRKLTDNLFSMYLELQFNASDKDFNGVIDFNEFCSLYSKIYLNPELPISMRAKPGAAPYKHLETGDNAPKVKHVTVELTEAEIEEARVVFQKYDKDNSGTIDRSELKELVKESLTRKMGDILVNRLVDSNMQLADKDGSGAIDFNEFIAIYGKLVNPVQSSPIPGAVVLPGLVPPKK</sequence>
<dbReference type="RefSeq" id="XP_004366506.1">
    <property type="nucleotide sequence ID" value="XM_004366449.1"/>
</dbReference>
<feature type="domain" description="EF-hand" evidence="4">
    <location>
        <begin position="173"/>
        <end position="199"/>
    </location>
</feature>
<dbReference type="KEGG" id="dfa:DFA_04096"/>
<dbReference type="AlphaFoldDB" id="F4Q1A1"/>
<dbReference type="InterPro" id="IPR002048">
    <property type="entry name" value="EF_hand_dom"/>
</dbReference>
<dbReference type="OrthoDB" id="17324at2759"/>
<keyword evidence="6" id="KW-1185">Reference proteome</keyword>
<organism evidence="5 6">
    <name type="scientific">Cavenderia fasciculata</name>
    <name type="common">Slime mold</name>
    <name type="synonym">Dictyostelium fasciculatum</name>
    <dbReference type="NCBI Taxonomy" id="261658"/>
    <lineage>
        <taxon>Eukaryota</taxon>
        <taxon>Amoebozoa</taxon>
        <taxon>Evosea</taxon>
        <taxon>Eumycetozoa</taxon>
        <taxon>Dictyostelia</taxon>
        <taxon>Acytosteliales</taxon>
        <taxon>Cavenderiaceae</taxon>
        <taxon>Cavenderia</taxon>
    </lineage>
</organism>
<gene>
    <name evidence="5" type="ORF">DFA_04096</name>
</gene>
<feature type="domain" description="EF-hand" evidence="4">
    <location>
        <begin position="123"/>
        <end position="158"/>
    </location>
</feature>
<reference evidence="6" key="1">
    <citation type="journal article" date="2011" name="Genome Res.">
        <title>Phylogeny-wide analysis of social amoeba genomes highlights ancient origins for complex intercellular communication.</title>
        <authorList>
            <person name="Heidel A.J."/>
            <person name="Lawal H.M."/>
            <person name="Felder M."/>
            <person name="Schilde C."/>
            <person name="Helps N.R."/>
            <person name="Tunggal B."/>
            <person name="Rivero F."/>
            <person name="John U."/>
            <person name="Schleicher M."/>
            <person name="Eichinger L."/>
            <person name="Platzer M."/>
            <person name="Noegel A.A."/>
            <person name="Schaap P."/>
            <person name="Gloeckner G."/>
        </authorList>
    </citation>
    <scope>NUCLEOTIDE SEQUENCE [LARGE SCALE GENOMIC DNA]</scope>
    <source>
        <strain evidence="6">SH3</strain>
    </source>
</reference>
<feature type="domain" description="EF-hand" evidence="4">
    <location>
        <begin position="50"/>
        <end position="85"/>
    </location>
</feature>
<dbReference type="SUPFAM" id="SSF47473">
    <property type="entry name" value="EF-hand"/>
    <property type="match status" value="1"/>
</dbReference>
<keyword evidence="2" id="KW-0677">Repeat</keyword>
<dbReference type="InterPro" id="IPR011992">
    <property type="entry name" value="EF-hand-dom_pair"/>
</dbReference>
<evidence type="ECO:0000256" key="3">
    <source>
        <dbReference type="ARBA" id="ARBA00022837"/>
    </source>
</evidence>
<dbReference type="Pfam" id="PF13499">
    <property type="entry name" value="EF-hand_7"/>
    <property type="match status" value="2"/>
</dbReference>
<protein>
    <recommendedName>
        <fullName evidence="4">EF-hand domain-containing protein</fullName>
    </recommendedName>
</protein>
<evidence type="ECO:0000313" key="6">
    <source>
        <dbReference type="Proteomes" id="UP000007797"/>
    </source>
</evidence>
<name>F4Q1A1_CACFS</name>
<keyword evidence="1" id="KW-0479">Metal-binding</keyword>
<evidence type="ECO:0000256" key="1">
    <source>
        <dbReference type="ARBA" id="ARBA00022723"/>
    </source>
</evidence>